<evidence type="ECO:0000313" key="2">
    <source>
        <dbReference type="EMBL" id="CAH8392357.1"/>
    </source>
</evidence>
<comment type="caution">
    <text evidence="2">The sequence shown here is derived from an EMBL/GenBank/DDBJ whole genome shotgun (WGS) entry which is preliminary data.</text>
</comment>
<accession>A0ABC8M9D8</accession>
<reference evidence="2 3" key="1">
    <citation type="submission" date="2022-03" db="EMBL/GenBank/DDBJ databases">
        <authorList>
            <person name="Macdonald S."/>
            <person name="Ahmed S."/>
            <person name="Newling K."/>
        </authorList>
    </citation>
    <scope>NUCLEOTIDE SEQUENCE [LARGE SCALE GENOMIC DNA]</scope>
</reference>
<protein>
    <submittedName>
        <fullName evidence="2">Uncharacterized protein</fullName>
    </submittedName>
</protein>
<dbReference type="EMBL" id="CAKOAT010995153">
    <property type="protein sequence ID" value="CAH8392357.1"/>
    <property type="molecule type" value="Genomic_DNA"/>
</dbReference>
<proteinExistence type="predicted"/>
<feature type="transmembrane region" description="Helical" evidence="1">
    <location>
        <begin position="26"/>
        <end position="46"/>
    </location>
</feature>
<keyword evidence="1" id="KW-0812">Transmembrane</keyword>
<gene>
    <name evidence="2" type="ORF">ERUC_LOCUS44840</name>
</gene>
<dbReference type="Proteomes" id="UP001642260">
    <property type="component" value="Unassembled WGS sequence"/>
</dbReference>
<dbReference type="AlphaFoldDB" id="A0ABC8M9D8"/>
<keyword evidence="1" id="KW-1133">Transmembrane helix</keyword>
<evidence type="ECO:0000313" key="3">
    <source>
        <dbReference type="Proteomes" id="UP001642260"/>
    </source>
</evidence>
<keyword evidence="1" id="KW-0472">Membrane</keyword>
<name>A0ABC8M9D8_ERUVS</name>
<keyword evidence="3" id="KW-1185">Reference proteome</keyword>
<sequence>MLQLLFELWMGIQDTPPEVADHTIPATWGFLFLGLVGIFLLGLVIYECIKRRGRTSAQVTPGELELGNAAP</sequence>
<organism evidence="2 3">
    <name type="scientific">Eruca vesicaria subsp. sativa</name>
    <name type="common">Garden rocket</name>
    <name type="synonym">Eruca sativa</name>
    <dbReference type="NCBI Taxonomy" id="29727"/>
    <lineage>
        <taxon>Eukaryota</taxon>
        <taxon>Viridiplantae</taxon>
        <taxon>Streptophyta</taxon>
        <taxon>Embryophyta</taxon>
        <taxon>Tracheophyta</taxon>
        <taxon>Spermatophyta</taxon>
        <taxon>Magnoliopsida</taxon>
        <taxon>eudicotyledons</taxon>
        <taxon>Gunneridae</taxon>
        <taxon>Pentapetalae</taxon>
        <taxon>rosids</taxon>
        <taxon>malvids</taxon>
        <taxon>Brassicales</taxon>
        <taxon>Brassicaceae</taxon>
        <taxon>Brassiceae</taxon>
        <taxon>Eruca</taxon>
    </lineage>
</organism>
<evidence type="ECO:0000256" key="1">
    <source>
        <dbReference type="SAM" id="Phobius"/>
    </source>
</evidence>